<dbReference type="InterPro" id="IPR016059">
    <property type="entry name" value="DNA_ligase_ATP-dep_CS"/>
</dbReference>
<name>A0A926KRT1_9BACL</name>
<comment type="catalytic activity">
    <reaction evidence="4">
        <text>ATP + (deoxyribonucleotide)n-3'-hydroxyl + 5'-phospho-(deoxyribonucleotide)m = (deoxyribonucleotide)n+m + AMP + diphosphate.</text>
        <dbReference type="EC" id="6.5.1.1"/>
    </reaction>
</comment>
<evidence type="ECO:0000313" key="7">
    <source>
        <dbReference type="EMBL" id="MBD0380885.1"/>
    </source>
</evidence>
<dbReference type="Gene3D" id="2.40.50.140">
    <property type="entry name" value="Nucleic acid-binding proteins"/>
    <property type="match status" value="1"/>
</dbReference>
<feature type="domain" description="ATP-dependent DNA ligase family profile" evidence="5">
    <location>
        <begin position="16"/>
        <end position="195"/>
    </location>
</feature>
<evidence type="ECO:0000313" key="8">
    <source>
        <dbReference type="Proteomes" id="UP000650466"/>
    </source>
</evidence>
<dbReference type="Gene3D" id="3.30.1490.70">
    <property type="match status" value="1"/>
</dbReference>
<dbReference type="PANTHER" id="PTHR45674">
    <property type="entry name" value="DNA LIGASE 1/3 FAMILY MEMBER"/>
    <property type="match status" value="1"/>
</dbReference>
<protein>
    <recommendedName>
        <fullName evidence="2">DNA ligase (ATP)</fullName>
        <ecNumber evidence="2">6.5.1.1</ecNumber>
    </recommendedName>
</protein>
<dbReference type="GO" id="GO:0006281">
    <property type="term" value="P:DNA repair"/>
    <property type="evidence" value="ECO:0007669"/>
    <property type="project" value="InterPro"/>
</dbReference>
<dbReference type="Pfam" id="PF04679">
    <property type="entry name" value="DNA_ligase_A_C"/>
    <property type="match status" value="1"/>
</dbReference>
<accession>A0A926KRT1</accession>
<comment type="similarity">
    <text evidence="1">Belongs to the ATP-dependent DNA ligase family.</text>
</comment>
<dbReference type="Pfam" id="PF01068">
    <property type="entry name" value="DNA_ligase_A_M"/>
    <property type="match status" value="1"/>
</dbReference>
<dbReference type="InterPro" id="IPR012309">
    <property type="entry name" value="DNA_ligase_ATP-dep_C"/>
</dbReference>
<proteinExistence type="inferred from homology"/>
<dbReference type="InterPro" id="IPR012310">
    <property type="entry name" value="DNA_ligase_ATP-dep_cent"/>
</dbReference>
<dbReference type="Gene3D" id="3.30.470.30">
    <property type="entry name" value="DNA ligase/mRNA capping enzyme"/>
    <property type="match status" value="1"/>
</dbReference>
<dbReference type="PROSITE" id="PS00697">
    <property type="entry name" value="DNA_LIGASE_A1"/>
    <property type="match status" value="1"/>
</dbReference>
<dbReference type="SUPFAM" id="SSF56091">
    <property type="entry name" value="DNA ligase/mRNA capping enzyme, catalytic domain"/>
    <property type="match status" value="1"/>
</dbReference>
<evidence type="ECO:0000256" key="2">
    <source>
        <dbReference type="ARBA" id="ARBA00012727"/>
    </source>
</evidence>
<evidence type="ECO:0000256" key="3">
    <source>
        <dbReference type="ARBA" id="ARBA00022598"/>
    </source>
</evidence>
<feature type="domain" description="DNA ligase ATP-dependent C-terminal" evidence="6">
    <location>
        <begin position="223"/>
        <end position="292"/>
    </location>
</feature>
<keyword evidence="8" id="KW-1185">Reference proteome</keyword>
<dbReference type="InterPro" id="IPR012340">
    <property type="entry name" value="NA-bd_OB-fold"/>
</dbReference>
<dbReference type="EMBL" id="JACVVD010000003">
    <property type="protein sequence ID" value="MBD0380885.1"/>
    <property type="molecule type" value="Genomic_DNA"/>
</dbReference>
<dbReference type="RefSeq" id="WP_188174634.1">
    <property type="nucleotide sequence ID" value="NZ_JACVVD010000003.1"/>
</dbReference>
<dbReference type="GO" id="GO:0005524">
    <property type="term" value="F:ATP binding"/>
    <property type="evidence" value="ECO:0007669"/>
    <property type="project" value="InterPro"/>
</dbReference>
<dbReference type="GO" id="GO:0003910">
    <property type="term" value="F:DNA ligase (ATP) activity"/>
    <property type="evidence" value="ECO:0007669"/>
    <property type="project" value="UniProtKB-EC"/>
</dbReference>
<dbReference type="SUPFAM" id="SSF50249">
    <property type="entry name" value="Nucleic acid-binding proteins"/>
    <property type="match status" value="1"/>
</dbReference>
<comment type="caution">
    <text evidence="7">The sequence shown here is derived from an EMBL/GenBank/DDBJ whole genome shotgun (WGS) entry which is preliminary data.</text>
</comment>
<dbReference type="PANTHER" id="PTHR45674:SF4">
    <property type="entry name" value="DNA LIGASE 1"/>
    <property type="match status" value="1"/>
</dbReference>
<evidence type="ECO:0000256" key="1">
    <source>
        <dbReference type="ARBA" id="ARBA00007572"/>
    </source>
</evidence>
<dbReference type="EC" id="6.5.1.1" evidence="2"/>
<gene>
    <name evidence="7" type="ORF">ICC18_12210</name>
</gene>
<dbReference type="AlphaFoldDB" id="A0A926KRT1"/>
<reference evidence="7" key="1">
    <citation type="submission" date="2020-09" db="EMBL/GenBank/DDBJ databases">
        <title>Draft Genome Sequence of Paenibacillus sp. WST5.</title>
        <authorList>
            <person name="Bao Z."/>
        </authorList>
    </citation>
    <scope>NUCLEOTIDE SEQUENCE</scope>
    <source>
        <strain evidence="7">WST5</strain>
    </source>
</reference>
<organism evidence="7 8">
    <name type="scientific">Paenibacillus sedimenti</name>
    <dbReference type="NCBI Taxonomy" id="2770274"/>
    <lineage>
        <taxon>Bacteria</taxon>
        <taxon>Bacillati</taxon>
        <taxon>Bacillota</taxon>
        <taxon>Bacilli</taxon>
        <taxon>Bacillales</taxon>
        <taxon>Paenibacillaceae</taxon>
        <taxon>Paenibacillus</taxon>
    </lineage>
</organism>
<evidence type="ECO:0000256" key="4">
    <source>
        <dbReference type="ARBA" id="ARBA00034003"/>
    </source>
</evidence>
<evidence type="ECO:0000259" key="5">
    <source>
        <dbReference type="Pfam" id="PF01068"/>
    </source>
</evidence>
<dbReference type="CDD" id="cd07906">
    <property type="entry name" value="Adenylation_DNA_ligase_LigD_LigC"/>
    <property type="match status" value="1"/>
</dbReference>
<keyword evidence="3 7" id="KW-0436">Ligase</keyword>
<dbReference type="GO" id="GO:0006310">
    <property type="term" value="P:DNA recombination"/>
    <property type="evidence" value="ECO:0007669"/>
    <property type="project" value="InterPro"/>
</dbReference>
<sequence length="302" mass="34861">MLFSPIKPMIVTMGNEAFDDDGFIFEPKWDGWRILLHKEGSRIEAYTRSGHVVTSKFPELKEAIASIKTNTAILDCEGVCIRDGRSVFDDFSYRCRISDSAKINAALRTHPVSFIAFDVLLSSSEHLYEPLKARKERLTELISGTDVITPTVFIEERGKDLSAWSKDRDMEGIVAKRKDSKYLLGAETKDWIKIKNPKTIDTIILGYRTEPQFGIVIGLHFKTIKYKPVGIVETGFQEAEKRAFLEIARQLHTKQEKQTQWIEPKLCCRIQYLERTDHHQLLDAMFKGFLLDKDPEECYWTY</sequence>
<evidence type="ECO:0000259" key="6">
    <source>
        <dbReference type="Pfam" id="PF04679"/>
    </source>
</evidence>
<dbReference type="Proteomes" id="UP000650466">
    <property type="component" value="Unassembled WGS sequence"/>
</dbReference>
<dbReference type="InterPro" id="IPR050191">
    <property type="entry name" value="ATP-dep_DNA_ligase"/>
</dbReference>